<reference evidence="1" key="1">
    <citation type="journal article" date="2015" name="Nature">
        <title>Complex archaea that bridge the gap between prokaryotes and eukaryotes.</title>
        <authorList>
            <person name="Spang A."/>
            <person name="Saw J.H."/>
            <person name="Jorgensen S.L."/>
            <person name="Zaremba-Niedzwiedzka K."/>
            <person name="Martijn J."/>
            <person name="Lind A.E."/>
            <person name="van Eijk R."/>
            <person name="Schleper C."/>
            <person name="Guy L."/>
            <person name="Ettema T.J."/>
        </authorList>
    </citation>
    <scope>NUCLEOTIDE SEQUENCE</scope>
</reference>
<sequence length="116" mass="13928">MKKILISIMLIFLFALSASAEYKPSISFYNHSNKDIMYSLYWIDHEFSGFTYPLIVATAKLKSRKSHMVYQPEGWFYVTWQELKTEEILYTSDRFNHEFDELFIYTNGRIIEEDIE</sequence>
<proteinExistence type="predicted"/>
<gene>
    <name evidence="1" type="ORF">LCGC14_1046280</name>
</gene>
<comment type="caution">
    <text evidence="1">The sequence shown here is derived from an EMBL/GenBank/DDBJ whole genome shotgun (WGS) entry which is preliminary data.</text>
</comment>
<name>A0A0F9QWB6_9ZZZZ</name>
<accession>A0A0F9QWB6</accession>
<dbReference type="EMBL" id="LAZR01004344">
    <property type="protein sequence ID" value="KKN09463.1"/>
    <property type="molecule type" value="Genomic_DNA"/>
</dbReference>
<protein>
    <submittedName>
        <fullName evidence="1">Uncharacterized protein</fullName>
    </submittedName>
</protein>
<dbReference type="AlphaFoldDB" id="A0A0F9QWB6"/>
<organism evidence="1">
    <name type="scientific">marine sediment metagenome</name>
    <dbReference type="NCBI Taxonomy" id="412755"/>
    <lineage>
        <taxon>unclassified sequences</taxon>
        <taxon>metagenomes</taxon>
        <taxon>ecological metagenomes</taxon>
    </lineage>
</organism>
<evidence type="ECO:0000313" key="1">
    <source>
        <dbReference type="EMBL" id="KKN09463.1"/>
    </source>
</evidence>